<dbReference type="KEGG" id="mmab:HQ865_14925"/>
<name>A0A7D4QL47_9SPHI</name>
<accession>A0A7D4QL47</accession>
<gene>
    <name evidence="2" type="ORF">HQ865_14925</name>
</gene>
<reference evidence="2 3" key="1">
    <citation type="submission" date="2020-05" db="EMBL/GenBank/DDBJ databases">
        <title>Mucilaginibacter mali sp. nov.</title>
        <authorList>
            <person name="Kim H.S."/>
            <person name="Lee K.C."/>
            <person name="Suh M.K."/>
            <person name="Kim J.-S."/>
            <person name="Han K.-I."/>
            <person name="Eom M.K."/>
            <person name="Shin Y.K."/>
            <person name="Lee J.-S."/>
        </authorList>
    </citation>
    <scope>NUCLEOTIDE SEQUENCE [LARGE SCALE GENOMIC DNA]</scope>
    <source>
        <strain evidence="2 3">G2-14</strain>
    </source>
</reference>
<dbReference type="InterPro" id="IPR014973">
    <property type="entry name" value="DUF1835"/>
</dbReference>
<evidence type="ECO:0000259" key="1">
    <source>
        <dbReference type="Pfam" id="PF08874"/>
    </source>
</evidence>
<proteinExistence type="predicted"/>
<keyword evidence="3" id="KW-1185">Reference proteome</keyword>
<evidence type="ECO:0000313" key="2">
    <source>
        <dbReference type="EMBL" id="QKJ30990.1"/>
    </source>
</evidence>
<dbReference type="Pfam" id="PF08874">
    <property type="entry name" value="DUF1835"/>
    <property type="match status" value="1"/>
</dbReference>
<feature type="domain" description="DUF1835" evidence="1">
    <location>
        <begin position="4"/>
        <end position="109"/>
    </location>
</feature>
<sequence length="264" mass="30718">MSTLHILNGDSTLYGFKQTSIDGDTMVWREVLSEGPLEMNIGAAHFWETRCQWICKTFDDNDMDYRRDMVDHLAQLTEPHDEINLWFEYDLHCQSNMLGVMNYLHQLTDLSAPNIYLISPGEFPGKPDFAGMGELNGEELQYLYDNIRLQLSEVDFTIAAETWEMYVKHDAEHLEQYLANTQFWGSLHLLKPALQAHLKRLQLNEAGLNYVEQKLLDIYNSGITKFQDMCMKFWETEKIYGMGDLEIGLYLQRLKEKVGLPELS</sequence>
<protein>
    <submittedName>
        <fullName evidence="2">DUF1835 domain-containing protein</fullName>
    </submittedName>
</protein>
<dbReference type="EMBL" id="CP054139">
    <property type="protein sequence ID" value="QKJ30990.1"/>
    <property type="molecule type" value="Genomic_DNA"/>
</dbReference>
<dbReference type="RefSeq" id="WP_173415659.1">
    <property type="nucleotide sequence ID" value="NZ_CP054139.1"/>
</dbReference>
<dbReference type="AlphaFoldDB" id="A0A7D4QL47"/>
<organism evidence="2 3">
    <name type="scientific">Mucilaginibacter mali</name>
    <dbReference type="NCBI Taxonomy" id="2740462"/>
    <lineage>
        <taxon>Bacteria</taxon>
        <taxon>Pseudomonadati</taxon>
        <taxon>Bacteroidota</taxon>
        <taxon>Sphingobacteriia</taxon>
        <taxon>Sphingobacteriales</taxon>
        <taxon>Sphingobacteriaceae</taxon>
        <taxon>Mucilaginibacter</taxon>
    </lineage>
</organism>
<dbReference type="Proteomes" id="UP000505355">
    <property type="component" value="Chromosome"/>
</dbReference>
<evidence type="ECO:0000313" key="3">
    <source>
        <dbReference type="Proteomes" id="UP000505355"/>
    </source>
</evidence>